<gene>
    <name evidence="2" type="ORF">UFOPK2921_01114</name>
</gene>
<protein>
    <submittedName>
        <fullName evidence="2">Unannotated protein</fullName>
    </submittedName>
</protein>
<proteinExistence type="predicted"/>
<accession>A0A6J6WTX0</accession>
<name>A0A6J6WTX0_9ZZZZ</name>
<evidence type="ECO:0000313" key="2">
    <source>
        <dbReference type="EMBL" id="CAB4785617.1"/>
    </source>
</evidence>
<dbReference type="AlphaFoldDB" id="A0A6J6WTX0"/>
<organism evidence="2">
    <name type="scientific">freshwater metagenome</name>
    <dbReference type="NCBI Taxonomy" id="449393"/>
    <lineage>
        <taxon>unclassified sequences</taxon>
        <taxon>metagenomes</taxon>
        <taxon>ecological metagenomes</taxon>
    </lineage>
</organism>
<reference evidence="2" key="1">
    <citation type="submission" date="2020-05" db="EMBL/GenBank/DDBJ databases">
        <authorList>
            <person name="Chiriac C."/>
            <person name="Salcher M."/>
            <person name="Ghai R."/>
            <person name="Kavagutti S V."/>
        </authorList>
    </citation>
    <scope>NUCLEOTIDE SEQUENCE</scope>
</reference>
<feature type="region of interest" description="Disordered" evidence="1">
    <location>
        <begin position="79"/>
        <end position="107"/>
    </location>
</feature>
<sequence>MPEPISGLPISEWNMYFRKVEIQPHGIPEHKSRPMHEIDGVSDLTHPCSGLPCQQAPHSHACMCQGDKRHRDEGIEEYGPREEDIAPLISPANLEPRNVGNDQKRPGKNCHNWATQKFCHSRHIRPCRPENCESRAHQKFANTHFRGVIRT</sequence>
<dbReference type="EMBL" id="CAEZZV010000155">
    <property type="protein sequence ID" value="CAB4785617.1"/>
    <property type="molecule type" value="Genomic_DNA"/>
</dbReference>
<evidence type="ECO:0000256" key="1">
    <source>
        <dbReference type="SAM" id="MobiDB-lite"/>
    </source>
</evidence>